<accession>A0A388TDR7</accession>
<keyword evidence="4" id="KW-1185">Reference proteome</keyword>
<dbReference type="GO" id="GO:0003677">
    <property type="term" value="F:DNA binding"/>
    <property type="evidence" value="ECO:0007669"/>
    <property type="project" value="InterPro"/>
</dbReference>
<dbReference type="PROSITE" id="PS51898">
    <property type="entry name" value="TYR_RECOMBINASE"/>
    <property type="match status" value="1"/>
</dbReference>
<dbReference type="Gene3D" id="1.10.443.10">
    <property type="entry name" value="Intergrase catalytic core"/>
    <property type="match status" value="1"/>
</dbReference>
<gene>
    <name evidence="3" type="ORF">NO1_2139</name>
</gene>
<dbReference type="Proteomes" id="UP000269352">
    <property type="component" value="Unassembled WGS sequence"/>
</dbReference>
<dbReference type="InterPro" id="IPR002104">
    <property type="entry name" value="Integrase_catalytic"/>
</dbReference>
<dbReference type="SUPFAM" id="SSF56349">
    <property type="entry name" value="DNA breaking-rejoining enzymes"/>
    <property type="match status" value="1"/>
</dbReference>
<keyword evidence="1" id="KW-0233">DNA recombination</keyword>
<dbReference type="EMBL" id="BGZN01000152">
    <property type="protein sequence ID" value="GBR75078.1"/>
    <property type="molecule type" value="Genomic_DNA"/>
</dbReference>
<comment type="caution">
    <text evidence="3">The sequence shown here is derived from an EMBL/GenBank/DDBJ whole genome shotgun (WGS) entry which is preliminary data.</text>
</comment>
<sequence length="160" mass="18227">MLKPAVSRGQVEQIIDDIKANPDAKQDTIYYIALLYYSGLRATEAIEYSGGDTITGKGGHERHIYGAEFVKQYEKYKTGSTNRRALCNRIKRASKRVLGFSVSPHQLRRSRATDLYQKTGDGDIKKIQILLGHNSPATTFRYILFSDTDTEASYRKHFMR</sequence>
<proteinExistence type="predicted"/>
<evidence type="ECO:0000256" key="1">
    <source>
        <dbReference type="ARBA" id="ARBA00023172"/>
    </source>
</evidence>
<dbReference type="Pfam" id="PF00589">
    <property type="entry name" value="Phage_integrase"/>
    <property type="match status" value="1"/>
</dbReference>
<protein>
    <submittedName>
        <fullName evidence="3">DNA breaking-rejoining enzymes super family</fullName>
    </submittedName>
</protein>
<dbReference type="AlphaFoldDB" id="A0A388TDR7"/>
<name>A0A388TDR7_TERA1</name>
<dbReference type="GO" id="GO:0006310">
    <property type="term" value="P:DNA recombination"/>
    <property type="evidence" value="ECO:0007669"/>
    <property type="project" value="UniProtKB-KW"/>
</dbReference>
<dbReference type="InterPro" id="IPR011010">
    <property type="entry name" value="DNA_brk_join_enz"/>
</dbReference>
<dbReference type="CDD" id="cd00397">
    <property type="entry name" value="DNA_BRE_C"/>
    <property type="match status" value="1"/>
</dbReference>
<evidence type="ECO:0000259" key="2">
    <source>
        <dbReference type="PROSITE" id="PS51898"/>
    </source>
</evidence>
<evidence type="ECO:0000313" key="4">
    <source>
        <dbReference type="Proteomes" id="UP000269352"/>
    </source>
</evidence>
<feature type="domain" description="Tyr recombinase" evidence="2">
    <location>
        <begin position="1"/>
        <end position="155"/>
    </location>
</feature>
<evidence type="ECO:0000313" key="3">
    <source>
        <dbReference type="EMBL" id="GBR75078.1"/>
    </source>
</evidence>
<reference evidence="3 4" key="1">
    <citation type="journal article" date="2019" name="ISME J.">
        <title>Genome analyses of uncultured TG2/ZB3 bacteria in 'Margulisbacteria' specifically attached to ectosymbiotic spirochetes of protists in the termite gut.</title>
        <authorList>
            <person name="Utami Y.D."/>
            <person name="Kuwahara H."/>
            <person name="Igai K."/>
            <person name="Murakami T."/>
            <person name="Sugaya K."/>
            <person name="Morikawa T."/>
            <person name="Nagura Y."/>
            <person name="Yuki M."/>
            <person name="Deevong P."/>
            <person name="Inoue T."/>
            <person name="Kihara K."/>
            <person name="Lo N."/>
            <person name="Yamada A."/>
            <person name="Ohkuma M."/>
            <person name="Hongoh Y."/>
        </authorList>
    </citation>
    <scope>NUCLEOTIDE SEQUENCE [LARGE SCALE GENOMIC DNA]</scope>
    <source>
        <strain evidence="3">NkOx7-01</strain>
    </source>
</reference>
<organism evidence="3 4">
    <name type="scientific">Termititenax aidoneus</name>
    <dbReference type="NCBI Taxonomy" id="2218524"/>
    <lineage>
        <taxon>Bacteria</taxon>
        <taxon>Bacillati</taxon>
        <taxon>Candidatus Margulisiibacteriota</taxon>
        <taxon>Candidatus Termititenacia</taxon>
        <taxon>Candidatus Termititenacales</taxon>
        <taxon>Candidatus Termititenacaceae</taxon>
        <taxon>Candidatus Termititenax</taxon>
    </lineage>
</organism>
<dbReference type="GO" id="GO:0015074">
    <property type="term" value="P:DNA integration"/>
    <property type="evidence" value="ECO:0007669"/>
    <property type="project" value="InterPro"/>
</dbReference>
<dbReference type="InterPro" id="IPR013762">
    <property type="entry name" value="Integrase-like_cat_sf"/>
</dbReference>